<keyword evidence="17" id="KW-1185">Reference proteome</keyword>
<dbReference type="PANTHER" id="PTHR46200:SF1">
    <property type="entry name" value="GATOR COMPLEX PROTEIN WDR24"/>
    <property type="match status" value="1"/>
</dbReference>
<dbReference type="PROSITE" id="PS50082">
    <property type="entry name" value="WD_REPEATS_2"/>
    <property type="match status" value="2"/>
</dbReference>
<evidence type="ECO:0000256" key="9">
    <source>
        <dbReference type="ARBA" id="ARBA00022833"/>
    </source>
</evidence>
<dbReference type="InterPro" id="IPR004161">
    <property type="entry name" value="EFTu-like_2"/>
</dbReference>
<dbReference type="CDD" id="cd03697">
    <property type="entry name" value="EFTU_II"/>
    <property type="match status" value="1"/>
</dbReference>
<dbReference type="InterPro" id="IPR031157">
    <property type="entry name" value="G_TR_CS"/>
</dbReference>
<dbReference type="NCBIfam" id="NF009373">
    <property type="entry name" value="PRK12736.1"/>
    <property type="match status" value="1"/>
</dbReference>
<feature type="region of interest" description="Disordered" evidence="14">
    <location>
        <begin position="696"/>
        <end position="715"/>
    </location>
</feature>
<dbReference type="Pfam" id="PF00009">
    <property type="entry name" value="GTP_EFTU"/>
    <property type="match status" value="1"/>
</dbReference>
<dbReference type="InterPro" id="IPR027417">
    <property type="entry name" value="P-loop_NTPase"/>
</dbReference>
<evidence type="ECO:0000256" key="5">
    <source>
        <dbReference type="ARBA" id="ARBA00022737"/>
    </source>
</evidence>
<dbReference type="NCBIfam" id="NF009372">
    <property type="entry name" value="PRK12735.1"/>
    <property type="match status" value="1"/>
</dbReference>
<protein>
    <recommendedName>
        <fullName evidence="13">Elongation factor Tu</fullName>
    </recommendedName>
</protein>
<feature type="repeat" description="WD" evidence="12">
    <location>
        <begin position="105"/>
        <end position="146"/>
    </location>
</feature>
<evidence type="ECO:0000256" key="7">
    <source>
        <dbReference type="ARBA" id="ARBA00022768"/>
    </source>
</evidence>
<dbReference type="SMART" id="SM00320">
    <property type="entry name" value="WD40"/>
    <property type="match status" value="6"/>
</dbReference>
<dbReference type="NCBIfam" id="NF000766">
    <property type="entry name" value="PRK00049.1"/>
    <property type="match status" value="1"/>
</dbReference>
<dbReference type="Proteomes" id="UP000825002">
    <property type="component" value="Unassembled WGS sequence"/>
</dbReference>
<dbReference type="SUPFAM" id="SSF50447">
    <property type="entry name" value="Translation proteins"/>
    <property type="match status" value="1"/>
</dbReference>
<proteinExistence type="inferred from homology"/>
<dbReference type="NCBIfam" id="TIGR00231">
    <property type="entry name" value="small_GTP"/>
    <property type="match status" value="1"/>
</dbReference>
<reference evidence="16 17" key="1">
    <citation type="submission" date="2020-10" db="EMBL/GenBank/DDBJ databases">
        <authorList>
            <person name="Klimov P.B."/>
            <person name="Dyachkov S.M."/>
            <person name="Chetverikov P.E."/>
        </authorList>
    </citation>
    <scope>NUCLEOTIDE SEQUENCE [LARGE SCALE GENOMIC DNA]</scope>
    <source>
        <strain evidence="16">BMOC 18-1129-001#AD2665</strain>
        <tissue evidence="16">Entire mites</tissue>
    </source>
</reference>
<keyword evidence="11" id="KW-0342">GTP-binding</keyword>
<evidence type="ECO:0000256" key="10">
    <source>
        <dbReference type="ARBA" id="ARBA00022917"/>
    </source>
</evidence>
<evidence type="ECO:0000256" key="13">
    <source>
        <dbReference type="RuleBase" id="RU004061"/>
    </source>
</evidence>
<dbReference type="SUPFAM" id="SSF50465">
    <property type="entry name" value="EF-Tu/eEF-1alpha/eIF2-gamma C-terminal domain"/>
    <property type="match status" value="1"/>
</dbReference>
<dbReference type="PROSITE" id="PS00678">
    <property type="entry name" value="WD_REPEATS_1"/>
    <property type="match status" value="1"/>
</dbReference>
<comment type="similarity">
    <text evidence="2">Belongs to the WD repeat WDR24 family.</text>
</comment>
<dbReference type="Gene3D" id="3.40.50.300">
    <property type="entry name" value="P-loop containing nucleotide triphosphate hydrolases"/>
    <property type="match status" value="1"/>
</dbReference>
<dbReference type="GO" id="GO:0003746">
    <property type="term" value="F:translation elongation factor activity"/>
    <property type="evidence" value="ECO:0007669"/>
    <property type="project" value="UniProtKB-KW"/>
</dbReference>
<dbReference type="EMBL" id="JAIFTH010000151">
    <property type="protein sequence ID" value="KAG9510417.1"/>
    <property type="molecule type" value="Genomic_DNA"/>
</dbReference>
<evidence type="ECO:0000256" key="4">
    <source>
        <dbReference type="ARBA" id="ARBA00022723"/>
    </source>
</evidence>
<keyword evidence="5" id="KW-0677">Repeat</keyword>
<gene>
    <name evidence="16" type="primary">Tufm</name>
    <name evidence="16" type="ORF">GZH46_01043</name>
</gene>
<evidence type="ECO:0000256" key="2">
    <source>
        <dbReference type="ARBA" id="ARBA00008134"/>
    </source>
</evidence>
<dbReference type="InterPro" id="IPR001680">
    <property type="entry name" value="WD40_rpt"/>
</dbReference>
<dbReference type="InterPro" id="IPR004160">
    <property type="entry name" value="Transl_elong_EFTu/EF1A_C"/>
</dbReference>
<dbReference type="CDD" id="cd01884">
    <property type="entry name" value="EF_Tu"/>
    <property type="match status" value="1"/>
</dbReference>
<keyword evidence="7 16" id="KW-0251">Elongation factor</keyword>
<evidence type="ECO:0000313" key="16">
    <source>
        <dbReference type="EMBL" id="KAG9510417.1"/>
    </source>
</evidence>
<organism evidence="16 17">
    <name type="scientific">Fragariocoptes setiger</name>
    <dbReference type="NCBI Taxonomy" id="1670756"/>
    <lineage>
        <taxon>Eukaryota</taxon>
        <taxon>Metazoa</taxon>
        <taxon>Ecdysozoa</taxon>
        <taxon>Arthropoda</taxon>
        <taxon>Chelicerata</taxon>
        <taxon>Arachnida</taxon>
        <taxon>Acari</taxon>
        <taxon>Acariformes</taxon>
        <taxon>Trombidiformes</taxon>
        <taxon>Prostigmata</taxon>
        <taxon>Eupodina</taxon>
        <taxon>Eriophyoidea</taxon>
        <taxon>Phytoptidae</taxon>
        <taxon>Fragariocoptes</taxon>
    </lineage>
</organism>
<evidence type="ECO:0000256" key="6">
    <source>
        <dbReference type="ARBA" id="ARBA00022741"/>
    </source>
</evidence>
<dbReference type="Pfam" id="PF03144">
    <property type="entry name" value="GTP_EFTU_D2"/>
    <property type="match status" value="1"/>
</dbReference>
<dbReference type="CDD" id="cd16693">
    <property type="entry name" value="mRING-H2-C3H3C2_WDR24"/>
    <property type="match status" value="1"/>
</dbReference>
<accession>A0ABQ7SAK4</accession>
<dbReference type="CDD" id="cd00200">
    <property type="entry name" value="WD40"/>
    <property type="match status" value="1"/>
</dbReference>
<dbReference type="Pfam" id="PF00400">
    <property type="entry name" value="WD40"/>
    <property type="match status" value="2"/>
</dbReference>
<evidence type="ECO:0000256" key="14">
    <source>
        <dbReference type="SAM" id="MobiDB-lite"/>
    </source>
</evidence>
<dbReference type="InterPro" id="IPR005225">
    <property type="entry name" value="Small_GTP-bd"/>
</dbReference>
<dbReference type="InterPro" id="IPR019775">
    <property type="entry name" value="WD40_repeat_CS"/>
</dbReference>
<dbReference type="InterPro" id="IPR033720">
    <property type="entry name" value="EFTU_2"/>
</dbReference>
<dbReference type="InterPro" id="IPR004541">
    <property type="entry name" value="Transl_elong_EFTu/EF1A_bac/org"/>
</dbReference>
<evidence type="ECO:0000256" key="8">
    <source>
        <dbReference type="ARBA" id="ARBA00022771"/>
    </source>
</evidence>
<evidence type="ECO:0000256" key="12">
    <source>
        <dbReference type="PROSITE-ProRule" id="PRU00221"/>
    </source>
</evidence>
<keyword evidence="10" id="KW-0648">Protein biosynthesis</keyword>
<keyword evidence="3 12" id="KW-0853">WD repeat</keyword>
<comment type="caution">
    <text evidence="16">The sequence shown here is derived from an EMBL/GenBank/DDBJ whole genome shotgun (WGS) entry which is preliminary data.</text>
</comment>
<dbReference type="NCBIfam" id="TIGR00485">
    <property type="entry name" value="EF-Tu"/>
    <property type="match status" value="1"/>
</dbReference>
<dbReference type="SUPFAM" id="SSF52540">
    <property type="entry name" value="P-loop containing nucleoside triphosphate hydrolases"/>
    <property type="match status" value="1"/>
</dbReference>
<dbReference type="PROSITE" id="PS00301">
    <property type="entry name" value="G_TR_1"/>
    <property type="match status" value="1"/>
</dbReference>
<dbReference type="InterPro" id="IPR009001">
    <property type="entry name" value="Transl_elong_EF1A/Init_IF2_C"/>
</dbReference>
<sequence length="1440" mass="158846">ANITMDKTFFVDIGGSANALCLNKASNQVAVVGRSVFKIYSIDPTPAFTEIENLRVSKNTNLNTSSNDVAWSHIDENILASAGTNGAVVIWNLAKQSRSKVETVFQDHKRTVNKVCFHNSETILLSGSQDGLIKMFDLRAPEAVATFQGLSESVRDVQFSPHNSNTFIAVLDNGYVQLYDMKRTDKYEERFTGHSGPVLACDWHPDFSNLIATAGRDKSIKVWDIGNLNKPSLQNCIPTIAAVSRVKWMAENKYYIASCSLVVDFSINVWDMHRPYIPFASFMEHRDSTTGLAWRSTNLVSTSKDGTLYHHAMSDAYRPLEHANPVGMAMNPEGDIALALGQGMLKSFMLNHSAENVSPGGLSSTTISSFASVTSPVMAQSITGLSGSSPQQQGQLATRFHHQISSPLQSRLLAPFFENSRRSQDWTAKFFLNNKSHLEVYKSRNTEMNWFVKTAQEYKLANRPLAELCDHNAEVCARLRRFQICQTWKILKQLFYVNSSSANIASQQLSQNNLDDSSSISQTQLSSDLSTALNTRSLERRSKTQILSNRLSRMGLSSQASELHNGAMSQANSSAVETPVMLSHDHDVDSDSSSTLAYTQRSNNRQNFLAENAFSTITHLDEAIANRNVEFYSQDQVVGTNQRHMMGTMNATPHDHPTSISMEDSDDSVNDWVPYEAFQQKHEICGRVDRLIGQVADGSASSSRSSNREEEPNAISELSSTYNVLGPISGADARDVVSSMSSSVHNYKFFDIIAEVVADVLNYHVEDGDVQSAVSILIVLGDRIKTIVGERIPVIVRESWYHSYIDLLSKFQLWNVMSQVIKLSPLSNINSINQTSTTIYTACGTCGRPLNGKVGWICDRCKTRPSECSVCHGIVSGLMSWCQGCFHGGHLLHMSQWFSENEYCPTGCGHLFQDLIYLVSGRFIIRFYYQQETRNPLTAVLHMEIVCRSMIGGVGRRIFASHVNLTSTSCGPHSYFLSPYSASFVATNTLQNRLLAAPARPPGPPGAAGKVYKRDKPHCNVGTIGHVDHGKTTLTAAITKMLAKKKLAKVKTYEEIDNAPEERKRGITINSAHVEYATSSRHYGHTDCPGHADYIKNMITGANQMDGAILVVAATDGPMPQTREHLILAKQIGIEKIVVFLNKADVSDKETIELVEMELRELMTELGFDGEGTPIIVGSALCALEDRDPAMGTEAILKLLDAVDNYIPTPTRALDKPFLIPVEHVHSIPGRGTVCTGRLERGIIKKGQDCEVLGLDRHVKSVITGIEMFHKTLDEAQAGDSLGVLLRGVKRDEVRRGMCVVPPGSATANDQCEAQLYLLKKEEGGKNKPFVSSMSSVLYGRTFDVLAQINIHGKDMMVGGEDSTVTIKLRKPVVLEQGLRFTLRDCGVTLGTGVVSKVLPNMTAAEKEKLIKGRNKQEREEWRAKLTELGIEDPAVAKAK</sequence>
<dbReference type="PRINTS" id="PR00315">
    <property type="entry name" value="ELONGATNFCT"/>
</dbReference>
<dbReference type="PROSITE" id="PS51722">
    <property type="entry name" value="G_TR_2"/>
    <property type="match status" value="1"/>
</dbReference>
<dbReference type="PANTHER" id="PTHR46200">
    <property type="entry name" value="GATOR COMPLEX PROTEIN WDR24"/>
    <property type="match status" value="1"/>
</dbReference>
<dbReference type="InterPro" id="IPR015943">
    <property type="entry name" value="WD40/YVTN_repeat-like_dom_sf"/>
</dbReference>
<dbReference type="InterPro" id="IPR000795">
    <property type="entry name" value="T_Tr_GTP-bd_dom"/>
</dbReference>
<feature type="domain" description="Tr-type G" evidence="15">
    <location>
        <begin position="1016"/>
        <end position="1211"/>
    </location>
</feature>
<evidence type="ECO:0000256" key="1">
    <source>
        <dbReference type="ARBA" id="ARBA00007249"/>
    </source>
</evidence>
<dbReference type="PROSITE" id="PS50294">
    <property type="entry name" value="WD_REPEATS_REGION"/>
    <property type="match status" value="2"/>
</dbReference>
<dbReference type="Gene3D" id="2.40.30.10">
    <property type="entry name" value="Translation factors"/>
    <property type="match status" value="2"/>
</dbReference>
<dbReference type="InterPro" id="IPR036322">
    <property type="entry name" value="WD40_repeat_dom_sf"/>
</dbReference>
<evidence type="ECO:0000256" key="11">
    <source>
        <dbReference type="ARBA" id="ARBA00023134"/>
    </source>
</evidence>
<keyword evidence="8" id="KW-0863">Zinc-finger</keyword>
<evidence type="ECO:0000313" key="17">
    <source>
        <dbReference type="Proteomes" id="UP000825002"/>
    </source>
</evidence>
<dbReference type="SUPFAM" id="SSF50978">
    <property type="entry name" value="WD40 repeat-like"/>
    <property type="match status" value="1"/>
</dbReference>
<evidence type="ECO:0000259" key="15">
    <source>
        <dbReference type="PROSITE" id="PS51722"/>
    </source>
</evidence>
<dbReference type="InterPro" id="IPR037590">
    <property type="entry name" value="WDR24"/>
</dbReference>
<dbReference type="Pfam" id="PF03143">
    <property type="entry name" value="GTP_EFTU_D3"/>
    <property type="match status" value="1"/>
</dbReference>
<keyword evidence="6" id="KW-0547">Nucleotide-binding</keyword>
<dbReference type="Gene3D" id="2.130.10.10">
    <property type="entry name" value="YVTN repeat-like/Quinoprotein amine dehydrogenase"/>
    <property type="match status" value="1"/>
</dbReference>
<feature type="non-terminal residue" evidence="16">
    <location>
        <position position="1"/>
    </location>
</feature>
<evidence type="ECO:0000256" key="3">
    <source>
        <dbReference type="ARBA" id="ARBA00022574"/>
    </source>
</evidence>
<keyword evidence="9" id="KW-0862">Zinc</keyword>
<keyword evidence="4" id="KW-0479">Metal-binding</keyword>
<comment type="similarity">
    <text evidence="1">Belongs to the TRAFAC class translation factor GTPase superfamily. Classic translation factor GTPase family. EF-Tu/EF-1A subfamily.</text>
</comment>
<name>A0ABQ7SAK4_9ACAR</name>
<dbReference type="InterPro" id="IPR041709">
    <property type="entry name" value="EF-Tu_GTP-bd"/>
</dbReference>
<dbReference type="InterPro" id="IPR009000">
    <property type="entry name" value="Transl_B-barrel_sf"/>
</dbReference>
<feature type="repeat" description="WD" evidence="12">
    <location>
        <begin position="191"/>
        <end position="225"/>
    </location>
</feature>